<keyword evidence="5" id="KW-1185">Reference proteome</keyword>
<dbReference type="RefSeq" id="WP_019618716.1">
    <property type="nucleotide sequence ID" value="NZ_JBHUNE010000009.1"/>
</dbReference>
<dbReference type="EC" id="1.-.-.-" evidence="4"/>
<evidence type="ECO:0000313" key="4">
    <source>
        <dbReference type="EMBL" id="MFD2759202.1"/>
    </source>
</evidence>
<evidence type="ECO:0000256" key="1">
    <source>
        <dbReference type="ARBA" id="ARBA00023002"/>
    </source>
</evidence>
<dbReference type="GO" id="GO:0004497">
    <property type="term" value="F:monooxygenase activity"/>
    <property type="evidence" value="ECO:0007669"/>
    <property type="project" value="UniProtKB-KW"/>
</dbReference>
<dbReference type="Pfam" id="PF00296">
    <property type="entry name" value="Bac_luciferase"/>
    <property type="match status" value="1"/>
</dbReference>
<evidence type="ECO:0000256" key="2">
    <source>
        <dbReference type="ARBA" id="ARBA00023033"/>
    </source>
</evidence>
<accession>A0ABW5V3H6</accession>
<comment type="caution">
    <text evidence="4">The sequence shown here is derived from an EMBL/GenBank/DDBJ whole genome shotgun (WGS) entry which is preliminary data.</text>
</comment>
<name>A0ABW5V3H6_9MICO</name>
<evidence type="ECO:0000313" key="5">
    <source>
        <dbReference type="Proteomes" id="UP001597492"/>
    </source>
</evidence>
<gene>
    <name evidence="4" type="ORF">ACFSW7_12530</name>
</gene>
<dbReference type="NCBIfam" id="TIGR03858">
    <property type="entry name" value="LLM_2I7G"/>
    <property type="match status" value="1"/>
</dbReference>
<dbReference type="Gene3D" id="3.20.20.30">
    <property type="entry name" value="Luciferase-like domain"/>
    <property type="match status" value="1"/>
</dbReference>
<proteinExistence type="predicted"/>
<dbReference type="PANTHER" id="PTHR30137">
    <property type="entry name" value="LUCIFERASE-LIKE MONOOXYGENASE"/>
    <property type="match status" value="1"/>
</dbReference>
<dbReference type="SUPFAM" id="SSF51679">
    <property type="entry name" value="Bacterial luciferase-like"/>
    <property type="match status" value="1"/>
</dbReference>
<dbReference type="InterPro" id="IPR022290">
    <property type="entry name" value="LLM_Atu2307-like"/>
</dbReference>
<sequence length="362" mass="39500">MSDPTTVPTPTADAVEFGINTFGDVSSNLDGTTNTHAHTIREIVEQGALADELGIDVIGIGEHHRDDFAVSSPELVLAAIASRTEHIRLASAVTVLSSDDPVRLFERWSTLDAVSNGRAEIMIGRGSFTESFPLFGFEMHDYEELFEEKANLWSMLAQGGPVTWRGKFRAPLTDTVVYPPIEPNADGTPGRLATSVAVGGSPESVIRAAHYDFPLMLAIIGGEVSRFAPFADLYRRAQAKFEHESSRIGYHSPGFIGATDAEAKDAFYEYWQQNTSRIGAERGWPPATREQFEAGIRGDGALHVGSPETVAQKIARGLRSLGATRFDLKYQAGELPHELAMQSLRRYGEEVIPRVRELLAAG</sequence>
<keyword evidence="1 4" id="KW-0560">Oxidoreductase</keyword>
<organism evidence="4 5">
    <name type="scientific">Gulosibacter faecalis</name>
    <dbReference type="NCBI Taxonomy" id="272240"/>
    <lineage>
        <taxon>Bacteria</taxon>
        <taxon>Bacillati</taxon>
        <taxon>Actinomycetota</taxon>
        <taxon>Actinomycetes</taxon>
        <taxon>Micrococcales</taxon>
        <taxon>Microbacteriaceae</taxon>
        <taxon>Gulosibacter</taxon>
    </lineage>
</organism>
<dbReference type="PANTHER" id="PTHR30137:SF8">
    <property type="entry name" value="BLR5498 PROTEIN"/>
    <property type="match status" value="1"/>
</dbReference>
<evidence type="ECO:0000259" key="3">
    <source>
        <dbReference type="Pfam" id="PF00296"/>
    </source>
</evidence>
<feature type="domain" description="Luciferase-like" evidence="3">
    <location>
        <begin position="16"/>
        <end position="324"/>
    </location>
</feature>
<protein>
    <submittedName>
        <fullName evidence="4">Atu2307/SP_0267 family LLM class monooxygenase</fullName>
        <ecNumber evidence="4">1.-.-.-</ecNumber>
    </submittedName>
</protein>
<dbReference type="EMBL" id="JBHUNE010000009">
    <property type="protein sequence ID" value="MFD2759202.1"/>
    <property type="molecule type" value="Genomic_DNA"/>
</dbReference>
<reference evidence="5" key="1">
    <citation type="journal article" date="2019" name="Int. J. Syst. Evol. Microbiol.">
        <title>The Global Catalogue of Microorganisms (GCM) 10K type strain sequencing project: providing services to taxonomists for standard genome sequencing and annotation.</title>
        <authorList>
            <consortium name="The Broad Institute Genomics Platform"/>
            <consortium name="The Broad Institute Genome Sequencing Center for Infectious Disease"/>
            <person name="Wu L."/>
            <person name="Ma J."/>
        </authorList>
    </citation>
    <scope>NUCLEOTIDE SEQUENCE [LARGE SCALE GENOMIC DNA]</scope>
    <source>
        <strain evidence="5">TISTR 1514</strain>
    </source>
</reference>
<dbReference type="Proteomes" id="UP001597492">
    <property type="component" value="Unassembled WGS sequence"/>
</dbReference>
<dbReference type="InterPro" id="IPR011251">
    <property type="entry name" value="Luciferase-like_dom"/>
</dbReference>
<dbReference type="InterPro" id="IPR050766">
    <property type="entry name" value="Bact_Lucif_Oxidored"/>
</dbReference>
<dbReference type="InterPro" id="IPR036661">
    <property type="entry name" value="Luciferase-like_sf"/>
</dbReference>
<keyword evidence="2 4" id="KW-0503">Monooxygenase</keyword>